<evidence type="ECO:0000256" key="7">
    <source>
        <dbReference type="SAM" id="MobiDB-lite"/>
    </source>
</evidence>
<proteinExistence type="inferred from homology"/>
<dbReference type="InterPro" id="IPR036962">
    <property type="entry name" value="Glyco_hydro_3_N_sf"/>
</dbReference>
<evidence type="ECO:0000256" key="5">
    <source>
        <dbReference type="ARBA" id="ARBA00022801"/>
    </source>
</evidence>
<dbReference type="RefSeq" id="WP_286277937.1">
    <property type="nucleotide sequence ID" value="NZ_AP027731.1"/>
</dbReference>
<dbReference type="Pfam" id="PF00933">
    <property type="entry name" value="Glyco_hydro_3"/>
    <property type="match status" value="1"/>
</dbReference>
<dbReference type="SUPFAM" id="SSF52279">
    <property type="entry name" value="Beta-D-glucan exohydrolase, C-terminal domain"/>
    <property type="match status" value="1"/>
</dbReference>
<evidence type="ECO:0000259" key="8">
    <source>
        <dbReference type="Pfam" id="PF00933"/>
    </source>
</evidence>
<organism evidence="10 11">
    <name type="scientific">Naasia aerilata</name>
    <dbReference type="NCBI Taxonomy" id="1162966"/>
    <lineage>
        <taxon>Bacteria</taxon>
        <taxon>Bacillati</taxon>
        <taxon>Actinomycetota</taxon>
        <taxon>Actinomycetes</taxon>
        <taxon>Micrococcales</taxon>
        <taxon>Microbacteriaceae</taxon>
        <taxon>Naasia</taxon>
    </lineage>
</organism>
<sequence length="630" mass="66216">MTDRDTTASIDALLGRMSWADKLNQLQIVWRRDPEEAAQLARNGIGALFWPPTAEAANELQRVAVEESEHGIPLLIGLDVVHGQFTIFPTPLAQAASFDPAVAELDGRISAAEARSAGVNWTFSPMVDVSRDPRWGRVVEGFGEDAYLTGVFGAAKVRGYQGQSLASPDAILACLKHYTGYGLAEGGRDYNTADLSEHRLRSTYLEPFRVAVAAGAASVMASFNTLNGVPMHANRRLLTDVLKTDWGHEGIVVGDADGVAQLVPHGVATDVADAVRLALGAGLDVEMGGNVVSDSGEPILQPGEVDEARIDDAVRRVLRLKFALGLFDRPYVAAPRAATAATASTRAAARTAAERSTVLLKNDGNLLPLAPGARRVLLTGPYARSTDHLGAWVQHFATPAGSLEDALRELLPDAVELTVADGADFLRPDDGLLAEAVAEAQASDLVIVAVGEPSSLSGEAASRSDIRLPGDQERLLTALADTGVPFVVVLATGRPLDVSAWIDRAPSVLLTWHLGTEAAPAIARTLLGEVNPGGRLPMSFPVRSARCPSTTTTRRPDVRLSAAACWATTGPTSGSWGPPTPAATTRRSISTCPSARSSTSGTGSATRGSSSMRSPSSPRSHRIGSPRATP</sequence>
<evidence type="ECO:0000313" key="10">
    <source>
        <dbReference type="EMBL" id="BDZ44473.1"/>
    </source>
</evidence>
<accession>A0ABN6XHS8</accession>
<evidence type="ECO:0000313" key="11">
    <source>
        <dbReference type="Proteomes" id="UP001321498"/>
    </source>
</evidence>
<keyword evidence="5" id="KW-0378">Hydrolase</keyword>
<feature type="compositionally biased region" description="Low complexity" evidence="7">
    <location>
        <begin position="593"/>
        <end position="618"/>
    </location>
</feature>
<evidence type="ECO:0000256" key="3">
    <source>
        <dbReference type="ARBA" id="ARBA00012744"/>
    </source>
</evidence>
<protein>
    <recommendedName>
        <fullName evidence="3">beta-glucosidase</fullName>
        <ecNumber evidence="3">3.2.1.21</ecNumber>
    </recommendedName>
</protein>
<evidence type="ECO:0000256" key="1">
    <source>
        <dbReference type="ARBA" id="ARBA00000448"/>
    </source>
</evidence>
<dbReference type="InterPro" id="IPR001764">
    <property type="entry name" value="Glyco_hydro_3_N"/>
</dbReference>
<dbReference type="PANTHER" id="PTHR30620:SF16">
    <property type="entry name" value="LYSOSOMAL BETA GLUCOSIDASE"/>
    <property type="match status" value="1"/>
</dbReference>
<feature type="compositionally biased region" description="Polar residues" evidence="7">
    <location>
        <begin position="583"/>
        <end position="592"/>
    </location>
</feature>
<dbReference type="Gene3D" id="3.40.50.1700">
    <property type="entry name" value="Glycoside hydrolase family 3 C-terminal domain"/>
    <property type="match status" value="1"/>
</dbReference>
<keyword evidence="6" id="KW-0326">Glycosidase</keyword>
<feature type="region of interest" description="Disordered" evidence="7">
    <location>
        <begin position="569"/>
        <end position="630"/>
    </location>
</feature>
<comment type="similarity">
    <text evidence="2">Belongs to the glycosyl hydrolase 3 family.</text>
</comment>
<dbReference type="InterPro" id="IPR002772">
    <property type="entry name" value="Glyco_hydro_3_C"/>
</dbReference>
<feature type="domain" description="Glycoside hydrolase family 3 C-terminal" evidence="9">
    <location>
        <begin position="357"/>
        <end position="550"/>
    </location>
</feature>
<feature type="domain" description="Glycoside hydrolase family 3 N-terminal" evidence="8">
    <location>
        <begin position="21"/>
        <end position="320"/>
    </location>
</feature>
<keyword evidence="4" id="KW-0732">Signal</keyword>
<dbReference type="Gene3D" id="3.20.20.300">
    <property type="entry name" value="Glycoside hydrolase, family 3, N-terminal domain"/>
    <property type="match status" value="1"/>
</dbReference>
<evidence type="ECO:0000256" key="4">
    <source>
        <dbReference type="ARBA" id="ARBA00022729"/>
    </source>
</evidence>
<evidence type="ECO:0000259" key="9">
    <source>
        <dbReference type="Pfam" id="PF01915"/>
    </source>
</evidence>
<dbReference type="InterPro" id="IPR051915">
    <property type="entry name" value="Cellulose_Degrad_GH3"/>
</dbReference>
<name>A0ABN6XHS8_9MICO</name>
<keyword evidence="11" id="KW-1185">Reference proteome</keyword>
<gene>
    <name evidence="10" type="ORF">GCM10025866_03820</name>
</gene>
<dbReference type="Pfam" id="PF01915">
    <property type="entry name" value="Glyco_hydro_3_C"/>
    <property type="match status" value="1"/>
</dbReference>
<dbReference type="InterPro" id="IPR017853">
    <property type="entry name" value="GH"/>
</dbReference>
<dbReference type="Proteomes" id="UP001321498">
    <property type="component" value="Chromosome"/>
</dbReference>
<evidence type="ECO:0000256" key="2">
    <source>
        <dbReference type="ARBA" id="ARBA00005336"/>
    </source>
</evidence>
<dbReference type="EC" id="3.2.1.21" evidence="3"/>
<evidence type="ECO:0000256" key="6">
    <source>
        <dbReference type="ARBA" id="ARBA00023295"/>
    </source>
</evidence>
<dbReference type="SUPFAM" id="SSF51445">
    <property type="entry name" value="(Trans)glycosidases"/>
    <property type="match status" value="1"/>
</dbReference>
<dbReference type="PRINTS" id="PR00133">
    <property type="entry name" value="GLHYDRLASE3"/>
</dbReference>
<dbReference type="EMBL" id="AP027731">
    <property type="protein sequence ID" value="BDZ44473.1"/>
    <property type="molecule type" value="Genomic_DNA"/>
</dbReference>
<reference evidence="11" key="1">
    <citation type="journal article" date="2019" name="Int. J. Syst. Evol. Microbiol.">
        <title>The Global Catalogue of Microorganisms (GCM) 10K type strain sequencing project: providing services to taxonomists for standard genome sequencing and annotation.</title>
        <authorList>
            <consortium name="The Broad Institute Genomics Platform"/>
            <consortium name="The Broad Institute Genome Sequencing Center for Infectious Disease"/>
            <person name="Wu L."/>
            <person name="Ma J."/>
        </authorList>
    </citation>
    <scope>NUCLEOTIDE SEQUENCE [LARGE SCALE GENOMIC DNA]</scope>
    <source>
        <strain evidence="11">NBRC 108725</strain>
    </source>
</reference>
<dbReference type="InterPro" id="IPR036881">
    <property type="entry name" value="Glyco_hydro_3_C_sf"/>
</dbReference>
<dbReference type="PANTHER" id="PTHR30620">
    <property type="entry name" value="PERIPLASMIC BETA-GLUCOSIDASE-RELATED"/>
    <property type="match status" value="1"/>
</dbReference>
<comment type="catalytic activity">
    <reaction evidence="1">
        <text>Hydrolysis of terminal, non-reducing beta-D-glucosyl residues with release of beta-D-glucose.</text>
        <dbReference type="EC" id="3.2.1.21"/>
    </reaction>
</comment>